<evidence type="ECO:0000256" key="1">
    <source>
        <dbReference type="SAM" id="MobiDB-lite"/>
    </source>
</evidence>
<feature type="transmembrane region" description="Helical" evidence="2">
    <location>
        <begin position="40"/>
        <end position="60"/>
    </location>
</feature>
<protein>
    <submittedName>
        <fullName evidence="3">Uncharacterized protein</fullName>
    </submittedName>
</protein>
<proteinExistence type="predicted"/>
<feature type="transmembrane region" description="Helical" evidence="2">
    <location>
        <begin position="110"/>
        <end position="134"/>
    </location>
</feature>
<dbReference type="AlphaFoldDB" id="A0A9W8YC07"/>
<feature type="region of interest" description="Disordered" evidence="1">
    <location>
        <begin position="1"/>
        <end position="27"/>
    </location>
</feature>
<comment type="caution">
    <text evidence="3">The sequence shown here is derived from an EMBL/GenBank/DDBJ whole genome shotgun (WGS) entry which is preliminary data.</text>
</comment>
<evidence type="ECO:0000313" key="3">
    <source>
        <dbReference type="EMBL" id="KAJ4373016.1"/>
    </source>
</evidence>
<feature type="transmembrane region" description="Helical" evidence="2">
    <location>
        <begin position="146"/>
        <end position="169"/>
    </location>
</feature>
<gene>
    <name evidence="3" type="ORF">N0V83_003307</name>
</gene>
<keyword evidence="2" id="KW-1133">Transmembrane helix</keyword>
<reference evidence="3" key="1">
    <citation type="submission" date="2022-10" db="EMBL/GenBank/DDBJ databases">
        <title>Tapping the CABI collections for fungal endophytes: first genome assemblies for Collariella, Neodidymelliopsis, Ascochyta clinopodiicola, Didymella pomorum, Didymosphaeria variabile, Neocosmospora piperis and Neocucurbitaria cava.</title>
        <authorList>
            <person name="Hill R."/>
        </authorList>
    </citation>
    <scope>NUCLEOTIDE SEQUENCE</scope>
    <source>
        <strain evidence="3">IMI 356814</strain>
    </source>
</reference>
<organism evidence="3 4">
    <name type="scientific">Neocucurbitaria cava</name>
    <dbReference type="NCBI Taxonomy" id="798079"/>
    <lineage>
        <taxon>Eukaryota</taxon>
        <taxon>Fungi</taxon>
        <taxon>Dikarya</taxon>
        <taxon>Ascomycota</taxon>
        <taxon>Pezizomycotina</taxon>
        <taxon>Dothideomycetes</taxon>
        <taxon>Pleosporomycetidae</taxon>
        <taxon>Pleosporales</taxon>
        <taxon>Pleosporineae</taxon>
        <taxon>Cucurbitariaceae</taxon>
        <taxon>Neocucurbitaria</taxon>
    </lineage>
</organism>
<keyword evidence="2" id="KW-0812">Transmembrane</keyword>
<evidence type="ECO:0000313" key="4">
    <source>
        <dbReference type="Proteomes" id="UP001140560"/>
    </source>
</evidence>
<keyword evidence="4" id="KW-1185">Reference proteome</keyword>
<evidence type="ECO:0000256" key="2">
    <source>
        <dbReference type="SAM" id="Phobius"/>
    </source>
</evidence>
<feature type="transmembrane region" description="Helical" evidence="2">
    <location>
        <begin position="223"/>
        <end position="243"/>
    </location>
</feature>
<dbReference type="Proteomes" id="UP001140560">
    <property type="component" value="Unassembled WGS sequence"/>
</dbReference>
<accession>A0A9W8YC07</accession>
<sequence>MENPYLGNRPFVSASAQQEESQTGRPRYDFKMRNPNGCRVVLLLIPSLFLFAVGALILVLERISSSLLLNQTGRNSRTGAFEITLYGPTSAGSSDFTNTDVTLRFVQTPVYAILGVCAISYIVSGLAVFGIWDLRRIEGTARHQRMWSWIILVSNFIMIGASAGVLGYVSSVQSNEKAWQNYEDVGKDGQDFTKETWSCQIDKFYPDQNWAGPACGTAKATRFLLIAMIVASLLVIVSLWVLIRERGGFKWLSGGKGRYGGFASVYEMQPTTPSAPYMPQPVQQWSAQPAQQWAGHPNQQYQQWVPQPIAYDVQPSAVSDQRTVFK</sequence>
<name>A0A9W8YC07_9PLEO</name>
<feature type="compositionally biased region" description="Polar residues" evidence="1">
    <location>
        <begin position="14"/>
        <end position="24"/>
    </location>
</feature>
<dbReference type="OrthoDB" id="3796171at2759"/>
<dbReference type="EMBL" id="JAPEUY010000005">
    <property type="protein sequence ID" value="KAJ4373016.1"/>
    <property type="molecule type" value="Genomic_DNA"/>
</dbReference>
<keyword evidence="2" id="KW-0472">Membrane</keyword>